<reference evidence="1 2" key="2">
    <citation type="journal article" date="2023" name="Mol. Biol. Evol.">
        <title>Genomics of Secondarily Temperate Adaptation in the Only Non-Antarctic Icefish.</title>
        <authorList>
            <person name="Rivera-Colon A.G."/>
            <person name="Rayamajhi N."/>
            <person name="Minhas B.F."/>
            <person name="Madrigal G."/>
            <person name="Bilyk K.T."/>
            <person name="Yoon V."/>
            <person name="Hune M."/>
            <person name="Gregory S."/>
            <person name="Cheng C.H.C."/>
            <person name="Catchen J.M."/>
        </authorList>
    </citation>
    <scope>NUCLEOTIDE SEQUENCE [LARGE SCALE GENOMIC DNA]</scope>
    <source>
        <strain evidence="1">JMC-PN-2008</strain>
    </source>
</reference>
<protein>
    <submittedName>
        <fullName evidence="1">Uncharacterized protein</fullName>
    </submittedName>
</protein>
<evidence type="ECO:0000313" key="1">
    <source>
        <dbReference type="EMBL" id="KAK5851778.1"/>
    </source>
</evidence>
<organism evidence="1 2">
    <name type="scientific">Eleginops maclovinus</name>
    <name type="common">Patagonian blennie</name>
    <name type="synonym">Eleginus maclovinus</name>
    <dbReference type="NCBI Taxonomy" id="56733"/>
    <lineage>
        <taxon>Eukaryota</taxon>
        <taxon>Metazoa</taxon>
        <taxon>Chordata</taxon>
        <taxon>Craniata</taxon>
        <taxon>Vertebrata</taxon>
        <taxon>Euteleostomi</taxon>
        <taxon>Actinopterygii</taxon>
        <taxon>Neopterygii</taxon>
        <taxon>Teleostei</taxon>
        <taxon>Neoteleostei</taxon>
        <taxon>Acanthomorphata</taxon>
        <taxon>Eupercaria</taxon>
        <taxon>Perciformes</taxon>
        <taxon>Notothenioidei</taxon>
        <taxon>Eleginopidae</taxon>
        <taxon>Eleginops</taxon>
    </lineage>
</organism>
<dbReference type="EMBL" id="JAUZQC010000021">
    <property type="protein sequence ID" value="KAK5851778.1"/>
    <property type="molecule type" value="Genomic_DNA"/>
</dbReference>
<name>A0AAN7WTZ6_ELEMC</name>
<dbReference type="Proteomes" id="UP001346869">
    <property type="component" value="Unassembled WGS sequence"/>
</dbReference>
<dbReference type="AlphaFoldDB" id="A0AAN7WTZ6"/>
<proteinExistence type="predicted"/>
<gene>
    <name evidence="1" type="ORF">PBY51_023305</name>
</gene>
<accession>A0AAN7WTZ6</accession>
<sequence>MCAPKGGSMEAFGEILHAMFGMSDLSGETMYKHVSVCRGGGQGGMVKEQMQTIIMQRVAYGDEDRNNRAQQPVTIPGMSQTTTQLVIFQCMPTSG</sequence>
<comment type="caution">
    <text evidence="1">The sequence shown here is derived from an EMBL/GenBank/DDBJ whole genome shotgun (WGS) entry which is preliminary data.</text>
</comment>
<keyword evidence="2" id="KW-1185">Reference proteome</keyword>
<reference evidence="1 2" key="1">
    <citation type="journal article" date="2023" name="Genes (Basel)">
        <title>Chromosome-Level Genome Assembly and Circadian Gene Repertoire of the Patagonia Blennie Eleginops maclovinus-The Closest Ancestral Proxy of Antarctic Cryonotothenioids.</title>
        <authorList>
            <person name="Cheng C.C."/>
            <person name="Rivera-Colon A.G."/>
            <person name="Minhas B.F."/>
            <person name="Wilson L."/>
            <person name="Rayamajhi N."/>
            <person name="Vargas-Chacoff L."/>
            <person name="Catchen J.M."/>
        </authorList>
    </citation>
    <scope>NUCLEOTIDE SEQUENCE [LARGE SCALE GENOMIC DNA]</scope>
    <source>
        <strain evidence="1">JMC-PN-2008</strain>
    </source>
</reference>
<evidence type="ECO:0000313" key="2">
    <source>
        <dbReference type="Proteomes" id="UP001346869"/>
    </source>
</evidence>